<feature type="transmembrane region" description="Helical" evidence="2">
    <location>
        <begin position="216"/>
        <end position="236"/>
    </location>
</feature>
<evidence type="ECO:0000256" key="1">
    <source>
        <dbReference type="SAM" id="MobiDB-lite"/>
    </source>
</evidence>
<comment type="caution">
    <text evidence="3">The sequence shown here is derived from an EMBL/GenBank/DDBJ whole genome shotgun (WGS) entry which is preliminary data.</text>
</comment>
<keyword evidence="2" id="KW-0472">Membrane</keyword>
<feature type="compositionally biased region" description="Polar residues" evidence="1">
    <location>
        <begin position="175"/>
        <end position="196"/>
    </location>
</feature>
<feature type="region of interest" description="Disordered" evidence="1">
    <location>
        <begin position="161"/>
        <end position="204"/>
    </location>
</feature>
<keyword evidence="4" id="KW-1185">Reference proteome</keyword>
<dbReference type="PANTHER" id="PTHR16108:SF2">
    <property type="entry name" value="TRANSMEMBRANE PROTEIN 40"/>
    <property type="match status" value="1"/>
</dbReference>
<gene>
    <name evidence="3" type="ORF">GDO81_028957</name>
</gene>
<accession>A0AAV6ZX31</accession>
<keyword evidence="2" id="KW-1133">Transmembrane helix</keyword>
<sequence>MNSEKISLPTHSQEEQDIFQKAFIKDFENLKTNPAISPSFCDHYVTICKMSSLSLYTAKEAQTIVQPRDPSEMRLALLKSVDDKGPQAVAIFYLLLHMSDEKAYGKLPSCKDNDEKMILISKMRDKSLDVLHNKASEMMSTCKILLSTGIAKRTPSVAVVRPRLNTKTEEEENSSLDTNDTNNQEESNINEDTSAPQKGKHQIQRRPWGIQKDDEFFHFVIVCFSLGAILICEYYYSDWTVSAGIGLIAFASLETIGIYFGMVYRIKTTLEQLSPLLGNILSNFFGFKKKQ</sequence>
<dbReference type="AlphaFoldDB" id="A0AAV6ZX31"/>
<proteinExistence type="predicted"/>
<dbReference type="InterPro" id="IPR011029">
    <property type="entry name" value="DEATH-like_dom_sf"/>
</dbReference>
<dbReference type="Gene3D" id="1.10.533.10">
    <property type="entry name" value="Death Domain, Fas"/>
    <property type="match status" value="1"/>
</dbReference>
<dbReference type="PANTHER" id="PTHR16108">
    <property type="match status" value="1"/>
</dbReference>
<name>A0AAV6ZX31_ENGPU</name>
<evidence type="ECO:0008006" key="5">
    <source>
        <dbReference type="Google" id="ProtNLM"/>
    </source>
</evidence>
<dbReference type="EMBL" id="WNYA01000019">
    <property type="protein sequence ID" value="KAG8550898.1"/>
    <property type="molecule type" value="Genomic_DNA"/>
</dbReference>
<feature type="transmembrane region" description="Helical" evidence="2">
    <location>
        <begin position="242"/>
        <end position="264"/>
    </location>
</feature>
<keyword evidence="2" id="KW-0812">Transmembrane</keyword>
<evidence type="ECO:0000256" key="2">
    <source>
        <dbReference type="SAM" id="Phobius"/>
    </source>
</evidence>
<dbReference type="InterPro" id="IPR026181">
    <property type="entry name" value="TMEM40"/>
</dbReference>
<evidence type="ECO:0000313" key="4">
    <source>
        <dbReference type="Proteomes" id="UP000824782"/>
    </source>
</evidence>
<organism evidence="3 4">
    <name type="scientific">Engystomops pustulosus</name>
    <name type="common">Tungara frog</name>
    <name type="synonym">Physalaemus pustulosus</name>
    <dbReference type="NCBI Taxonomy" id="76066"/>
    <lineage>
        <taxon>Eukaryota</taxon>
        <taxon>Metazoa</taxon>
        <taxon>Chordata</taxon>
        <taxon>Craniata</taxon>
        <taxon>Vertebrata</taxon>
        <taxon>Euteleostomi</taxon>
        <taxon>Amphibia</taxon>
        <taxon>Batrachia</taxon>
        <taxon>Anura</taxon>
        <taxon>Neobatrachia</taxon>
        <taxon>Hyloidea</taxon>
        <taxon>Leptodactylidae</taxon>
        <taxon>Leiuperinae</taxon>
        <taxon>Engystomops</taxon>
    </lineage>
</organism>
<dbReference type="Pfam" id="PF15817">
    <property type="entry name" value="TMEM40"/>
    <property type="match status" value="1"/>
</dbReference>
<protein>
    <recommendedName>
        <fullName evidence="5">Transmembrane protein 40</fullName>
    </recommendedName>
</protein>
<evidence type="ECO:0000313" key="3">
    <source>
        <dbReference type="EMBL" id="KAG8550898.1"/>
    </source>
</evidence>
<dbReference type="Proteomes" id="UP000824782">
    <property type="component" value="Unassembled WGS sequence"/>
</dbReference>
<reference evidence="3" key="1">
    <citation type="thesis" date="2020" institute="ProQuest LLC" country="789 East Eisenhower Parkway, Ann Arbor, MI, USA">
        <title>Comparative Genomics and Chromosome Evolution.</title>
        <authorList>
            <person name="Mudd A.B."/>
        </authorList>
    </citation>
    <scope>NUCLEOTIDE SEQUENCE</scope>
    <source>
        <strain evidence="3">237g6f4</strain>
        <tissue evidence="3">Blood</tissue>
    </source>
</reference>